<dbReference type="PIRSF" id="PIRSF000139">
    <property type="entry name" value="Glc_ox_4Fe-4S"/>
    <property type="match status" value="1"/>
</dbReference>
<dbReference type="GO" id="GO:0046872">
    <property type="term" value="F:metal ion binding"/>
    <property type="evidence" value="ECO:0007669"/>
    <property type="project" value="UniProtKB-UniRule"/>
</dbReference>
<dbReference type="Gene3D" id="1.10.1060.10">
    <property type="entry name" value="Alpha-helical ferredoxin"/>
    <property type="match status" value="1"/>
</dbReference>
<comment type="catalytic activity">
    <reaction evidence="6">
        <text>(R)-lactate + A = pyruvate + AH2</text>
        <dbReference type="Rhea" id="RHEA:15089"/>
        <dbReference type="ChEBI" id="CHEBI:13193"/>
        <dbReference type="ChEBI" id="CHEBI:15361"/>
        <dbReference type="ChEBI" id="CHEBI:16004"/>
        <dbReference type="ChEBI" id="CHEBI:17499"/>
    </reaction>
</comment>
<dbReference type="SUPFAM" id="SSF54862">
    <property type="entry name" value="4Fe-4S ferredoxins"/>
    <property type="match status" value="1"/>
</dbReference>
<dbReference type="AlphaFoldDB" id="A0A0A8H595"/>
<dbReference type="EC" id="1.1.99.14" evidence="6"/>
<dbReference type="InterPro" id="IPR009051">
    <property type="entry name" value="Helical_ferredxn"/>
</dbReference>
<dbReference type="GO" id="GO:0019154">
    <property type="term" value="F:glycolate dehydrogenase activity"/>
    <property type="evidence" value="ECO:0007669"/>
    <property type="project" value="UniProtKB-EC"/>
</dbReference>
<comment type="catalytic activity">
    <reaction evidence="6">
        <text>glycolate + A = glyoxylate + AH2</text>
        <dbReference type="Rhea" id="RHEA:21264"/>
        <dbReference type="ChEBI" id="CHEBI:13193"/>
        <dbReference type="ChEBI" id="CHEBI:17499"/>
        <dbReference type="ChEBI" id="CHEBI:29805"/>
        <dbReference type="ChEBI" id="CHEBI:36655"/>
        <dbReference type="EC" id="1.1.99.14"/>
    </reaction>
</comment>
<feature type="domain" description="4Fe-4S ferredoxin-type" evidence="7">
    <location>
        <begin position="53"/>
        <end position="81"/>
    </location>
</feature>
<keyword evidence="5 6" id="KW-0411">Iron-sulfur</keyword>
<dbReference type="Pfam" id="PF02754">
    <property type="entry name" value="CCG"/>
    <property type="match status" value="2"/>
</dbReference>
<dbReference type="InterPro" id="IPR004017">
    <property type="entry name" value="Cys_rich_dom"/>
</dbReference>
<evidence type="ECO:0000256" key="4">
    <source>
        <dbReference type="ARBA" id="ARBA00023004"/>
    </source>
</evidence>
<keyword evidence="4 6" id="KW-0408">Iron</keyword>
<dbReference type="Pfam" id="PF13183">
    <property type="entry name" value="Fer4_8"/>
    <property type="match status" value="1"/>
</dbReference>
<reference evidence="8 9" key="1">
    <citation type="journal article" date="2014" name="Genome Biol. Evol.">
        <title>Comparative Genomics of the Campylobacter lari Group.</title>
        <authorList>
            <person name="Miller W.G."/>
            <person name="Yee E."/>
            <person name="Chapman M.H."/>
            <person name="Smith T.P."/>
            <person name="Bono J.L."/>
            <person name="Huynh S."/>
            <person name="Parker C.T."/>
            <person name="Vandamme P."/>
            <person name="Luong K."/>
            <person name="Korlach J."/>
        </authorList>
    </citation>
    <scope>NUCLEOTIDE SEQUENCE [LARGE SCALE GENOMIC DNA]</scope>
    <source>
        <strain evidence="8 9">NCTC 12927</strain>
    </source>
</reference>
<dbReference type="EMBL" id="CP007770">
    <property type="protein sequence ID" value="AJC88054.1"/>
    <property type="molecule type" value="Genomic_DNA"/>
</dbReference>
<protein>
    <recommendedName>
        <fullName evidence="6">Glycolate oxidase iron-sulfur subunit</fullName>
        <ecNumber evidence="6">1.1.99.14</ecNumber>
    </recommendedName>
</protein>
<dbReference type="HOGENOM" id="CLU_023081_0_1_7"/>
<organism evidence="8 9">
    <name type="scientific">Campylobacter insulaenigrae NCTC 12927</name>
    <dbReference type="NCBI Taxonomy" id="1031564"/>
    <lineage>
        <taxon>Bacteria</taxon>
        <taxon>Pseudomonadati</taxon>
        <taxon>Campylobacterota</taxon>
        <taxon>Epsilonproteobacteria</taxon>
        <taxon>Campylobacterales</taxon>
        <taxon>Campylobacteraceae</taxon>
        <taxon>Campylobacter</taxon>
    </lineage>
</organism>
<keyword evidence="2 6" id="KW-0479">Metal-binding</keyword>
<dbReference type="InterPro" id="IPR017896">
    <property type="entry name" value="4Fe4S_Fe-S-bd"/>
</dbReference>
<dbReference type="InterPro" id="IPR012257">
    <property type="entry name" value="Glc_ox_4Fe-4S"/>
</dbReference>
<gene>
    <name evidence="8" type="ORF">CINS_1092</name>
</gene>
<evidence type="ECO:0000256" key="6">
    <source>
        <dbReference type="PIRNR" id="PIRNR000139"/>
    </source>
</evidence>
<keyword evidence="6" id="KW-0249">Electron transport</keyword>
<evidence type="ECO:0000259" key="7">
    <source>
        <dbReference type="PROSITE" id="PS51379"/>
    </source>
</evidence>
<proteinExistence type="predicted"/>
<evidence type="ECO:0000313" key="9">
    <source>
        <dbReference type="Proteomes" id="UP000031163"/>
    </source>
</evidence>
<dbReference type="PROSITE" id="PS51379">
    <property type="entry name" value="4FE4S_FER_2"/>
    <property type="match status" value="2"/>
</dbReference>
<dbReference type="STRING" id="1031564.CINS_1092"/>
<comment type="function">
    <text evidence="6">Component of a complex that catalyzes the oxidation of glycolate to glyoxylate.</text>
</comment>
<name>A0A0A8H595_9BACT</name>
<dbReference type="Proteomes" id="UP000031163">
    <property type="component" value="Chromosome"/>
</dbReference>
<sequence>MLNISEISNACVKCGKCIPICTIHEINRDETTSPRGFLDLINAYENQELNLDKDLKKIFESCFLCTNCVEVCPSNLKVDSAIEKVRYDIAEKFGIAWYKKIIFFLLRKRSILNLLAKFGYVFQSCAFKLQDVNLGMKAKFNLPLIKKDRLLPSLTKKSFLNANGDFIDNNGDKNIGIFIGCLANYSYTDTGFALLKICKHLKINVDLLKQQKCCGAPHYFTGDFKSVEKLAKKNIIYFEEKLKKLDYIIVPEATCSAMLNIDYEHFFHMNNDTEWAKRAKMVSSKILLATKYLYDHTNLEEILKNSKKFDFSITYHDPCHAKKMQGVFKEPRTLLRNNYIFKELPNANECCGFGGISMQMENYNNALKVGIKKANNIKHTKVQVVSAECSACRMQISNSLEHEKINTKFLHPLELIAKTLEENYS</sequence>
<evidence type="ECO:0000256" key="5">
    <source>
        <dbReference type="ARBA" id="ARBA00023014"/>
    </source>
</evidence>
<keyword evidence="3" id="KW-0677">Repeat</keyword>
<evidence type="ECO:0000256" key="2">
    <source>
        <dbReference type="ARBA" id="ARBA00022723"/>
    </source>
</evidence>
<accession>A0A0A8H595</accession>
<dbReference type="PANTHER" id="PTHR32479">
    <property type="entry name" value="GLYCOLATE OXIDASE IRON-SULFUR SUBUNIT"/>
    <property type="match status" value="1"/>
</dbReference>
<dbReference type="KEGG" id="cis:CINS_1092"/>
<dbReference type="PANTHER" id="PTHR32479:SF20">
    <property type="entry name" value="GLYCOLATE OXIDASE IRON-SULFUR SUBUNIT"/>
    <property type="match status" value="1"/>
</dbReference>
<keyword evidence="6" id="KW-0813">Transport</keyword>
<dbReference type="PROSITE" id="PS00198">
    <property type="entry name" value="4FE4S_FER_1"/>
    <property type="match status" value="1"/>
</dbReference>
<keyword evidence="1 6" id="KW-0004">4Fe-4S</keyword>
<dbReference type="GO" id="GO:0051539">
    <property type="term" value="F:4 iron, 4 sulfur cluster binding"/>
    <property type="evidence" value="ECO:0007669"/>
    <property type="project" value="UniProtKB-UniRule"/>
</dbReference>
<dbReference type="InterPro" id="IPR017900">
    <property type="entry name" value="4Fe4S_Fe_S_CS"/>
</dbReference>
<feature type="domain" description="4Fe-4S ferredoxin-type" evidence="7">
    <location>
        <begin position="1"/>
        <end position="31"/>
    </location>
</feature>
<evidence type="ECO:0000313" key="8">
    <source>
        <dbReference type="EMBL" id="AJC88054.1"/>
    </source>
</evidence>
<comment type="cofactor">
    <cofactor evidence="6">
        <name>[4Fe-4S] cluster</name>
        <dbReference type="ChEBI" id="CHEBI:49883"/>
    </cofactor>
    <text evidence="6">Binds 2 [4Fe-4S] clusters.</text>
</comment>
<evidence type="ECO:0000256" key="3">
    <source>
        <dbReference type="ARBA" id="ARBA00022737"/>
    </source>
</evidence>
<evidence type="ECO:0000256" key="1">
    <source>
        <dbReference type="ARBA" id="ARBA00022485"/>
    </source>
</evidence>